<evidence type="ECO:0000256" key="3">
    <source>
        <dbReference type="ARBA" id="ARBA00022553"/>
    </source>
</evidence>
<dbReference type="PANTHER" id="PTHR43547">
    <property type="entry name" value="TWO-COMPONENT HISTIDINE KINASE"/>
    <property type="match status" value="1"/>
</dbReference>
<evidence type="ECO:0000259" key="5">
    <source>
        <dbReference type="PROSITE" id="PS50109"/>
    </source>
</evidence>
<dbReference type="InterPro" id="IPR013783">
    <property type="entry name" value="Ig-like_fold"/>
</dbReference>
<keyword evidence="4" id="KW-0812">Transmembrane</keyword>
<dbReference type="PANTHER" id="PTHR43547:SF2">
    <property type="entry name" value="HYBRID SIGNAL TRANSDUCTION HISTIDINE KINASE C"/>
    <property type="match status" value="1"/>
</dbReference>
<evidence type="ECO:0000256" key="1">
    <source>
        <dbReference type="ARBA" id="ARBA00000085"/>
    </source>
</evidence>
<name>A0ABX6KNK8_CHRGL</name>
<dbReference type="InterPro" id="IPR005467">
    <property type="entry name" value="His_kinase_dom"/>
</dbReference>
<feature type="domain" description="Histidine kinase" evidence="5">
    <location>
        <begin position="785"/>
        <end position="998"/>
    </location>
</feature>
<comment type="catalytic activity">
    <reaction evidence="1">
        <text>ATP + protein L-histidine = ADP + protein N-phospho-L-histidine.</text>
        <dbReference type="EC" id="2.7.13.3"/>
    </reaction>
</comment>
<dbReference type="SUPFAM" id="SSF47384">
    <property type="entry name" value="Homodimeric domain of signal transducing histidine kinase"/>
    <property type="match status" value="1"/>
</dbReference>
<dbReference type="Gene3D" id="1.10.287.130">
    <property type="match status" value="1"/>
</dbReference>
<keyword evidence="7" id="KW-1185">Reference proteome</keyword>
<dbReference type="EMBL" id="CP050995">
    <property type="protein sequence ID" value="QIY90216.1"/>
    <property type="molecule type" value="Genomic_DNA"/>
</dbReference>
<organism evidence="6 7">
    <name type="scientific">Chryseobacterium gallinarum</name>
    <dbReference type="NCBI Taxonomy" id="1324352"/>
    <lineage>
        <taxon>Bacteria</taxon>
        <taxon>Pseudomonadati</taxon>
        <taxon>Bacteroidota</taxon>
        <taxon>Flavobacteriia</taxon>
        <taxon>Flavobacteriales</taxon>
        <taxon>Weeksellaceae</taxon>
        <taxon>Chryseobacterium group</taxon>
        <taxon>Chryseobacterium</taxon>
    </lineage>
</organism>
<keyword evidence="4" id="KW-0472">Membrane</keyword>
<dbReference type="Proteomes" id="UP000501570">
    <property type="component" value="Chromosome"/>
</dbReference>
<gene>
    <name evidence="6" type="ORF">FOB44_05875</name>
</gene>
<sequence length="1000" mass="116451">MRTWALFFAFLYLNIYGQRYTSEWYNTDNGLPQSSAKAIVKDKYGFIWISTDDGLVRYDGISFVTFNNFKINNLHFGEFIGDPLSDSITVLNNFQENKIIIKNKIPRLTQRYSHDKTLFSNRNSFVYRIATNTISSHFYNDVQYFIQLKKSSYHFGEKNIIIYKDGKGNETRINIPFSNKDLSNIFVYNETLFINNFKDRITYSICQGKLSVSEKPSLFNDPGTKIYWQQITNQTFIINHNNIYIVEYTENKPILKFLVQYNEIGNHSYYSMFYDKDFNKLYLGTLNNGFNILSLSNFYVARKETEFSNNVAYASLPFSKKTIITENGTEFGKNGIVQKYAFGNNDSYFMMYDSSENILIKKRNSVIRFFKNSGYKKKDSVLLKPGFENFMKSGNLFATSSSTTSGNHLYLSKKETFGTPDFTYTFNGFINTFFQYNRNEVLAGTSDGLYLLTLGKNTPAPVLKNTHIKSIIRTKDNLVWVMTNKDGFYLLRNRKMIKMPEDRNGYLQSAHYILEDQQGFYWVSSNNGLFKVPKKQLLQYAQDRKSPVFYYRYTKKDGFLTNEFNGSSQPNAHILENGEFVFPSMDGFVFFNPSDIKTYYPDRKKIYMERARIGNSGVVYFNNFLDLKNNYKTADIFIDLPYFSNLENLYIEAKISGKENSDWEQIPIGKDLKYTISNLSPGEYTLNVRILVSPDGEYEVKTVKFNIQPLFYQTLLFRVSFSITLLVIIIVIVQLATNFLRIKNKALKQIVHNKNSELKETYLNLEVVQNNLQKEAEYQKKLVETISHDITTPIRFISMLSQKLYESDDIELQKKYFDSIYKSSEQLYQFTLNLKEYTELYRTENIFEEKEYLVNRILESKKKLFYEIAKERGTSIITTAREHSYSKVNEGILSAIIHNILDNAVKNTFDGEIILHITSHKHTTIITISDTGTGMSLEQIAIYRNLFKNPKIETPSFRGKGLGLHMVIHLVKKIGAEINFKQNYPKGTVVEITLNKNQFL</sequence>
<evidence type="ECO:0000256" key="2">
    <source>
        <dbReference type="ARBA" id="ARBA00012438"/>
    </source>
</evidence>
<feature type="transmembrane region" description="Helical" evidence="4">
    <location>
        <begin position="715"/>
        <end position="740"/>
    </location>
</feature>
<evidence type="ECO:0000313" key="6">
    <source>
        <dbReference type="EMBL" id="QIY90216.1"/>
    </source>
</evidence>
<dbReference type="InterPro" id="IPR036097">
    <property type="entry name" value="HisK_dim/P_sf"/>
</dbReference>
<reference evidence="6 7" key="1">
    <citation type="submission" date="2019-09" db="EMBL/GenBank/DDBJ databases">
        <title>FDA dAtabase for Regulatory Grade micrObial Sequences (FDA-ARGOS): Supporting development and validation of Infectious Disease Dx tests.</title>
        <authorList>
            <person name="Sciortino C."/>
            <person name="Tallon L."/>
            <person name="Sadzewicz L."/>
            <person name="Vavikolanu K."/>
            <person name="Mehta A."/>
            <person name="Aluvathingal J."/>
            <person name="Nadendla S."/>
            <person name="Nandy P."/>
            <person name="Geyer C."/>
            <person name="Yan Y."/>
            <person name="Sichtig H."/>
        </authorList>
    </citation>
    <scope>NUCLEOTIDE SEQUENCE [LARGE SCALE GENOMIC DNA]</scope>
    <source>
        <strain evidence="6 7">FDAARGOS_636</strain>
    </source>
</reference>
<dbReference type="InterPro" id="IPR003594">
    <property type="entry name" value="HATPase_dom"/>
</dbReference>
<dbReference type="InterPro" id="IPR036890">
    <property type="entry name" value="HATPase_C_sf"/>
</dbReference>
<dbReference type="Pfam" id="PF02518">
    <property type="entry name" value="HATPase_c"/>
    <property type="match status" value="1"/>
</dbReference>
<dbReference type="Gene3D" id="3.30.565.10">
    <property type="entry name" value="Histidine kinase-like ATPase, C-terminal domain"/>
    <property type="match status" value="1"/>
</dbReference>
<dbReference type="InterPro" id="IPR015943">
    <property type="entry name" value="WD40/YVTN_repeat-like_dom_sf"/>
</dbReference>
<dbReference type="EC" id="2.7.13.3" evidence="2"/>
<dbReference type="SUPFAM" id="SSF55874">
    <property type="entry name" value="ATPase domain of HSP90 chaperone/DNA topoisomerase II/histidine kinase"/>
    <property type="match status" value="1"/>
</dbReference>
<dbReference type="InterPro" id="IPR003661">
    <property type="entry name" value="HisK_dim/P_dom"/>
</dbReference>
<dbReference type="PROSITE" id="PS50109">
    <property type="entry name" value="HIS_KIN"/>
    <property type="match status" value="1"/>
</dbReference>
<dbReference type="Gene3D" id="2.130.10.10">
    <property type="entry name" value="YVTN repeat-like/Quinoprotein amine dehydrogenase"/>
    <property type="match status" value="2"/>
</dbReference>
<evidence type="ECO:0000313" key="7">
    <source>
        <dbReference type="Proteomes" id="UP000501570"/>
    </source>
</evidence>
<keyword evidence="4" id="KW-1133">Transmembrane helix</keyword>
<evidence type="ECO:0000256" key="4">
    <source>
        <dbReference type="SAM" id="Phobius"/>
    </source>
</evidence>
<protein>
    <recommendedName>
        <fullName evidence="2">histidine kinase</fullName>
        <ecNumber evidence="2">2.7.13.3</ecNumber>
    </recommendedName>
</protein>
<dbReference type="Gene3D" id="2.60.40.10">
    <property type="entry name" value="Immunoglobulins"/>
    <property type="match status" value="1"/>
</dbReference>
<proteinExistence type="predicted"/>
<dbReference type="CDD" id="cd00082">
    <property type="entry name" value="HisKA"/>
    <property type="match status" value="1"/>
</dbReference>
<dbReference type="RefSeq" id="WP_168237938.1">
    <property type="nucleotide sequence ID" value="NZ_CP050995.1"/>
</dbReference>
<dbReference type="SMART" id="SM00387">
    <property type="entry name" value="HATPase_c"/>
    <property type="match status" value="1"/>
</dbReference>
<keyword evidence="3" id="KW-0597">Phosphoprotein</keyword>
<accession>A0ABX6KNK8</accession>